<keyword evidence="2" id="KW-1185">Reference proteome</keyword>
<dbReference type="Proteomes" id="UP000789706">
    <property type="component" value="Unassembled WGS sequence"/>
</dbReference>
<proteinExistence type="predicted"/>
<evidence type="ECO:0000313" key="1">
    <source>
        <dbReference type="EMBL" id="CAG8608246.1"/>
    </source>
</evidence>
<organism evidence="1 2">
    <name type="scientific">Diversispora eburnea</name>
    <dbReference type="NCBI Taxonomy" id="1213867"/>
    <lineage>
        <taxon>Eukaryota</taxon>
        <taxon>Fungi</taxon>
        <taxon>Fungi incertae sedis</taxon>
        <taxon>Mucoromycota</taxon>
        <taxon>Glomeromycotina</taxon>
        <taxon>Glomeromycetes</taxon>
        <taxon>Diversisporales</taxon>
        <taxon>Diversisporaceae</taxon>
        <taxon>Diversispora</taxon>
    </lineage>
</organism>
<sequence length="103" mass="12187">MQHLLALSSLKIDQEHFKYELEKVKHYGFDHIIVTGERPFGILFLDCYGRVFDWDDMSVNKKSETGRVAWGVEFDWTIVEIKDDSHERRNINLVAKDTNDKEK</sequence>
<name>A0A9N9GID9_9GLOM</name>
<evidence type="ECO:0000313" key="2">
    <source>
        <dbReference type="Proteomes" id="UP000789706"/>
    </source>
</evidence>
<dbReference type="OrthoDB" id="2326117at2759"/>
<comment type="caution">
    <text evidence="1">The sequence shown here is derived from an EMBL/GenBank/DDBJ whole genome shotgun (WGS) entry which is preliminary data.</text>
</comment>
<reference evidence="1" key="1">
    <citation type="submission" date="2021-06" db="EMBL/GenBank/DDBJ databases">
        <authorList>
            <person name="Kallberg Y."/>
            <person name="Tangrot J."/>
            <person name="Rosling A."/>
        </authorList>
    </citation>
    <scope>NUCLEOTIDE SEQUENCE</scope>
    <source>
        <strain evidence="1">AZ414A</strain>
    </source>
</reference>
<dbReference type="AlphaFoldDB" id="A0A9N9GID9"/>
<protein>
    <submittedName>
        <fullName evidence="1">6098_t:CDS:1</fullName>
    </submittedName>
</protein>
<gene>
    <name evidence="1" type="ORF">DEBURN_LOCUS9851</name>
</gene>
<dbReference type="EMBL" id="CAJVPK010002192">
    <property type="protein sequence ID" value="CAG8608246.1"/>
    <property type="molecule type" value="Genomic_DNA"/>
</dbReference>
<accession>A0A9N9GID9</accession>